<feature type="region of interest" description="Disordered" evidence="1">
    <location>
        <begin position="260"/>
        <end position="279"/>
    </location>
</feature>
<evidence type="ECO:0000313" key="4">
    <source>
        <dbReference type="Proteomes" id="UP000256964"/>
    </source>
</evidence>
<organism evidence="3 4">
    <name type="scientific">Lentinus brumalis</name>
    <dbReference type="NCBI Taxonomy" id="2498619"/>
    <lineage>
        <taxon>Eukaryota</taxon>
        <taxon>Fungi</taxon>
        <taxon>Dikarya</taxon>
        <taxon>Basidiomycota</taxon>
        <taxon>Agaricomycotina</taxon>
        <taxon>Agaricomycetes</taxon>
        <taxon>Polyporales</taxon>
        <taxon>Polyporaceae</taxon>
        <taxon>Lentinus</taxon>
    </lineage>
</organism>
<dbReference type="InterPro" id="IPR021013">
    <property type="entry name" value="ATPase_Vma12"/>
</dbReference>
<reference evidence="3 4" key="1">
    <citation type="journal article" date="2018" name="Biotechnol. Biofuels">
        <title>Integrative visual omics of the white-rot fungus Polyporus brumalis exposes the biotechnological potential of its oxidative enzymes for delignifying raw plant biomass.</title>
        <authorList>
            <person name="Miyauchi S."/>
            <person name="Rancon A."/>
            <person name="Drula E."/>
            <person name="Hage H."/>
            <person name="Chaduli D."/>
            <person name="Favel A."/>
            <person name="Grisel S."/>
            <person name="Henrissat B."/>
            <person name="Herpoel-Gimbert I."/>
            <person name="Ruiz-Duenas F.J."/>
            <person name="Chevret D."/>
            <person name="Hainaut M."/>
            <person name="Lin J."/>
            <person name="Wang M."/>
            <person name="Pangilinan J."/>
            <person name="Lipzen A."/>
            <person name="Lesage-Meessen L."/>
            <person name="Navarro D."/>
            <person name="Riley R."/>
            <person name="Grigoriev I.V."/>
            <person name="Zhou S."/>
            <person name="Raouche S."/>
            <person name="Rosso M.N."/>
        </authorList>
    </citation>
    <scope>NUCLEOTIDE SEQUENCE [LARGE SCALE GENOMIC DNA]</scope>
    <source>
        <strain evidence="3 4">BRFM 1820</strain>
    </source>
</reference>
<feature type="transmembrane region" description="Helical" evidence="2">
    <location>
        <begin position="140"/>
        <end position="161"/>
    </location>
</feature>
<gene>
    <name evidence="3" type="ORF">OH76DRAFT_1405179</name>
</gene>
<feature type="compositionally biased region" description="Polar residues" evidence="1">
    <location>
        <begin position="228"/>
        <end position="238"/>
    </location>
</feature>
<evidence type="ECO:0000256" key="1">
    <source>
        <dbReference type="SAM" id="MobiDB-lite"/>
    </source>
</evidence>
<feature type="compositionally biased region" description="Pro residues" evidence="1">
    <location>
        <begin position="53"/>
        <end position="62"/>
    </location>
</feature>
<accession>A0A371D6T4</accession>
<evidence type="ECO:0000313" key="3">
    <source>
        <dbReference type="EMBL" id="RDX48253.1"/>
    </source>
</evidence>
<dbReference type="OrthoDB" id="3193718at2759"/>
<evidence type="ECO:0000256" key="2">
    <source>
        <dbReference type="SAM" id="Phobius"/>
    </source>
</evidence>
<dbReference type="Proteomes" id="UP000256964">
    <property type="component" value="Unassembled WGS sequence"/>
</dbReference>
<feature type="region of interest" description="Disordered" evidence="1">
    <location>
        <begin position="210"/>
        <end position="238"/>
    </location>
</feature>
<keyword evidence="2" id="KW-0812">Transmembrane</keyword>
<feature type="region of interest" description="Disordered" evidence="1">
    <location>
        <begin position="45"/>
        <end position="65"/>
    </location>
</feature>
<dbReference type="Pfam" id="PF11712">
    <property type="entry name" value="Vma12"/>
    <property type="match status" value="1"/>
</dbReference>
<dbReference type="EMBL" id="KZ857413">
    <property type="protein sequence ID" value="RDX48253.1"/>
    <property type="molecule type" value="Genomic_DNA"/>
</dbReference>
<keyword evidence="4" id="KW-1185">Reference proteome</keyword>
<proteinExistence type="predicted"/>
<name>A0A371D6T4_9APHY</name>
<feature type="transmembrane region" description="Helical" evidence="2">
    <location>
        <begin position="173"/>
        <end position="194"/>
    </location>
</feature>
<keyword evidence="2" id="KW-0472">Membrane</keyword>
<dbReference type="AlphaFoldDB" id="A0A371D6T4"/>
<protein>
    <recommendedName>
        <fullName evidence="5">Endoplasmic reticulum-based factor for assembly of V-ATPase</fullName>
    </recommendedName>
</protein>
<feature type="compositionally biased region" description="Basic and acidic residues" evidence="1">
    <location>
        <begin position="215"/>
        <end position="225"/>
    </location>
</feature>
<evidence type="ECO:0008006" key="5">
    <source>
        <dbReference type="Google" id="ProtNLM"/>
    </source>
</evidence>
<sequence>MAAAAGTQPVLNVSLEAHLADTLRPLRTLLPEPLAAELNQVLDNAPPASSLRTPPPHGPTPPSRTISYDLLTAISKWSRSPPGQRALASHEPPLPAQDYSMVALLAGTRTSPDRKFPHMPVSTAEGDEAARRRELGDRRAVTAIFNALLSIVGSGLATWWAAGRLAWRDEWKVLLALFVAILVASSEGILYLIWEDRRAKRSSARRIVRLTRTTRQTDKKHDADSPHTPVSDSTESNIQHPAVISATSTHVSGTLKSALRERTARGADEAATQTVVPSA</sequence>
<dbReference type="GO" id="GO:0070072">
    <property type="term" value="P:vacuolar proton-transporting V-type ATPase complex assembly"/>
    <property type="evidence" value="ECO:0007669"/>
    <property type="project" value="InterPro"/>
</dbReference>
<keyword evidence="2" id="KW-1133">Transmembrane helix</keyword>